<dbReference type="Proteomes" id="UP001501353">
    <property type="component" value="Unassembled WGS sequence"/>
</dbReference>
<evidence type="ECO:0000256" key="10">
    <source>
        <dbReference type="SAM" id="Phobius"/>
    </source>
</evidence>
<keyword evidence="4" id="KW-0597">Phosphoprotein</keyword>
<keyword evidence="13" id="KW-1185">Reference proteome</keyword>
<dbReference type="SMART" id="SM00388">
    <property type="entry name" value="HisKA"/>
    <property type="match status" value="1"/>
</dbReference>
<dbReference type="InterPro" id="IPR003594">
    <property type="entry name" value="HATPase_dom"/>
</dbReference>
<organism evidence="12 13">
    <name type="scientific">Actimicrobium antarcticum</name>
    <dbReference type="NCBI Taxonomy" id="1051899"/>
    <lineage>
        <taxon>Bacteria</taxon>
        <taxon>Pseudomonadati</taxon>
        <taxon>Pseudomonadota</taxon>
        <taxon>Betaproteobacteria</taxon>
        <taxon>Burkholderiales</taxon>
        <taxon>Oxalobacteraceae</taxon>
        <taxon>Actimicrobium</taxon>
    </lineage>
</organism>
<protein>
    <recommendedName>
        <fullName evidence="3">histidine kinase</fullName>
        <ecNumber evidence="3">2.7.13.3</ecNumber>
    </recommendedName>
</protein>
<dbReference type="EMBL" id="BAAAZE010000008">
    <property type="protein sequence ID" value="GAA4021717.1"/>
    <property type="molecule type" value="Genomic_DNA"/>
</dbReference>
<dbReference type="SUPFAM" id="SSF47384">
    <property type="entry name" value="Homodimeric domain of signal transducing histidine kinase"/>
    <property type="match status" value="1"/>
</dbReference>
<proteinExistence type="predicted"/>
<accession>A0ABP7T769</accession>
<dbReference type="SUPFAM" id="SSF55874">
    <property type="entry name" value="ATPase domain of HSP90 chaperone/DNA topoisomerase II/histidine kinase"/>
    <property type="match status" value="1"/>
</dbReference>
<dbReference type="InterPro" id="IPR036097">
    <property type="entry name" value="HisK_dim/P_sf"/>
</dbReference>
<evidence type="ECO:0000256" key="8">
    <source>
        <dbReference type="ARBA" id="ARBA00022989"/>
    </source>
</evidence>
<feature type="transmembrane region" description="Helical" evidence="10">
    <location>
        <begin position="150"/>
        <end position="173"/>
    </location>
</feature>
<evidence type="ECO:0000313" key="12">
    <source>
        <dbReference type="EMBL" id="GAA4021717.1"/>
    </source>
</evidence>
<sequence>MNLLGWLIAPLLLINLVGAGLTYWLAWAPAQSAFDQSLADAAWALIPRLRDVDGEVVIDLPQQAEQVLRLDHFDAIFFVVRTVDGRTIAGDNDFPPLAAPDTANDPVAYGGVMRAEPVRIISLKTTIGAIPVSIGVGETLRKRTRINSEILVAMILLEGLLTAISIAIVWLGVTKGLFPLKKMQTDLHARVHDELAAVSAEGIPSELRPVVHAINSLLDKVQTSATAQQAFLANVAHQLRTPLAGLQMQIEWLQQRHGGEHDTTHSLSMMRFSTERMIRQTNQLLSLARADTTRFEKDRLDTVSLDKLVEQSIQYFVEQADKKKIDLGFDLQPVHVKGDKFLLRDMIDNLVDNAIRYSPAHSSVTVRCLSDGDHVIFAVEDDGPGIADSARDTIFNRFVRLDDTVTGSGLGLAIVRDIVQAHGAQIMLAGGPDGVGTVFTVRFPA</sequence>
<dbReference type="PRINTS" id="PR00344">
    <property type="entry name" value="BCTRLSENSOR"/>
</dbReference>
<reference evidence="13" key="1">
    <citation type="journal article" date="2019" name="Int. J. Syst. Evol. Microbiol.">
        <title>The Global Catalogue of Microorganisms (GCM) 10K type strain sequencing project: providing services to taxonomists for standard genome sequencing and annotation.</title>
        <authorList>
            <consortium name="The Broad Institute Genomics Platform"/>
            <consortium name="The Broad Institute Genome Sequencing Center for Infectious Disease"/>
            <person name="Wu L."/>
            <person name="Ma J."/>
        </authorList>
    </citation>
    <scope>NUCLEOTIDE SEQUENCE [LARGE SCALE GENOMIC DNA]</scope>
    <source>
        <strain evidence="13">JCM 16673</strain>
    </source>
</reference>
<dbReference type="SMART" id="SM00387">
    <property type="entry name" value="HATPase_c"/>
    <property type="match status" value="1"/>
</dbReference>
<evidence type="ECO:0000256" key="6">
    <source>
        <dbReference type="ARBA" id="ARBA00022692"/>
    </source>
</evidence>
<keyword evidence="6 10" id="KW-0812">Transmembrane</keyword>
<evidence type="ECO:0000256" key="9">
    <source>
        <dbReference type="ARBA" id="ARBA00023136"/>
    </source>
</evidence>
<keyword evidence="9 10" id="KW-0472">Membrane</keyword>
<dbReference type="CDD" id="cd00082">
    <property type="entry name" value="HisKA"/>
    <property type="match status" value="1"/>
</dbReference>
<comment type="catalytic activity">
    <reaction evidence="1">
        <text>ATP + protein L-histidine = ADP + protein N-phospho-L-histidine.</text>
        <dbReference type="EC" id="2.7.13.3"/>
    </reaction>
</comment>
<dbReference type="InterPro" id="IPR003661">
    <property type="entry name" value="HisK_dim/P_dom"/>
</dbReference>
<dbReference type="CDD" id="cd00075">
    <property type="entry name" value="HATPase"/>
    <property type="match status" value="1"/>
</dbReference>
<evidence type="ECO:0000256" key="1">
    <source>
        <dbReference type="ARBA" id="ARBA00000085"/>
    </source>
</evidence>
<dbReference type="InterPro" id="IPR050428">
    <property type="entry name" value="TCS_sensor_his_kinase"/>
</dbReference>
<dbReference type="Pfam" id="PF00512">
    <property type="entry name" value="HisKA"/>
    <property type="match status" value="1"/>
</dbReference>
<keyword evidence="7 12" id="KW-0418">Kinase</keyword>
<evidence type="ECO:0000259" key="11">
    <source>
        <dbReference type="PROSITE" id="PS50109"/>
    </source>
</evidence>
<keyword evidence="5" id="KW-0808">Transferase</keyword>
<comment type="subcellular location">
    <subcellularLocation>
        <location evidence="2">Membrane</location>
    </subcellularLocation>
</comment>
<evidence type="ECO:0000256" key="4">
    <source>
        <dbReference type="ARBA" id="ARBA00022553"/>
    </source>
</evidence>
<evidence type="ECO:0000256" key="7">
    <source>
        <dbReference type="ARBA" id="ARBA00022777"/>
    </source>
</evidence>
<dbReference type="InterPro" id="IPR036890">
    <property type="entry name" value="HATPase_C_sf"/>
</dbReference>
<dbReference type="GO" id="GO:0016301">
    <property type="term" value="F:kinase activity"/>
    <property type="evidence" value="ECO:0007669"/>
    <property type="project" value="UniProtKB-KW"/>
</dbReference>
<evidence type="ECO:0000256" key="3">
    <source>
        <dbReference type="ARBA" id="ARBA00012438"/>
    </source>
</evidence>
<dbReference type="Pfam" id="PF08521">
    <property type="entry name" value="2CSK_N"/>
    <property type="match status" value="1"/>
</dbReference>
<dbReference type="InterPro" id="IPR005467">
    <property type="entry name" value="His_kinase_dom"/>
</dbReference>
<feature type="domain" description="Histidine kinase" evidence="11">
    <location>
        <begin position="234"/>
        <end position="445"/>
    </location>
</feature>
<evidence type="ECO:0000313" key="13">
    <source>
        <dbReference type="Proteomes" id="UP001501353"/>
    </source>
</evidence>
<dbReference type="InterPro" id="IPR013727">
    <property type="entry name" value="2CSK_N"/>
</dbReference>
<dbReference type="EC" id="2.7.13.3" evidence="3"/>
<evidence type="ECO:0000256" key="2">
    <source>
        <dbReference type="ARBA" id="ARBA00004370"/>
    </source>
</evidence>
<dbReference type="Gene3D" id="3.30.565.10">
    <property type="entry name" value="Histidine kinase-like ATPase, C-terminal domain"/>
    <property type="match status" value="1"/>
</dbReference>
<dbReference type="Pfam" id="PF02518">
    <property type="entry name" value="HATPase_c"/>
    <property type="match status" value="1"/>
</dbReference>
<keyword evidence="8 10" id="KW-1133">Transmembrane helix</keyword>
<comment type="caution">
    <text evidence="12">The sequence shown here is derived from an EMBL/GenBank/DDBJ whole genome shotgun (WGS) entry which is preliminary data.</text>
</comment>
<dbReference type="InterPro" id="IPR004358">
    <property type="entry name" value="Sig_transdc_His_kin-like_C"/>
</dbReference>
<name>A0ABP7T769_9BURK</name>
<dbReference type="PANTHER" id="PTHR45436">
    <property type="entry name" value="SENSOR HISTIDINE KINASE YKOH"/>
    <property type="match status" value="1"/>
</dbReference>
<gene>
    <name evidence="12" type="ORF">GCM10022212_18390</name>
</gene>
<dbReference type="Gene3D" id="1.10.287.130">
    <property type="match status" value="1"/>
</dbReference>
<evidence type="ECO:0000256" key="5">
    <source>
        <dbReference type="ARBA" id="ARBA00022679"/>
    </source>
</evidence>
<dbReference type="PROSITE" id="PS50109">
    <property type="entry name" value="HIS_KIN"/>
    <property type="match status" value="1"/>
</dbReference>
<dbReference type="PANTHER" id="PTHR45436:SF1">
    <property type="entry name" value="SENSOR PROTEIN QSEC"/>
    <property type="match status" value="1"/>
</dbReference>